<feature type="region of interest" description="Disordered" evidence="3">
    <location>
        <begin position="494"/>
        <end position="520"/>
    </location>
</feature>
<dbReference type="InterPro" id="IPR057981">
    <property type="entry name" value="TPR_LAA1-like_C"/>
</dbReference>
<dbReference type="InterPro" id="IPR040108">
    <property type="entry name" value="Laa1/Sip1/HEATR5"/>
</dbReference>
<proteinExistence type="inferred from homology"/>
<dbReference type="InterPro" id="IPR011989">
    <property type="entry name" value="ARM-like"/>
</dbReference>
<feature type="domain" description="LAA1-like C-terminal TPR repeats" evidence="4">
    <location>
        <begin position="1209"/>
        <end position="1336"/>
    </location>
</feature>
<keyword evidence="2" id="KW-0677">Repeat</keyword>
<comment type="caution">
    <text evidence="5">The sequence shown here is derived from an EMBL/GenBank/DDBJ whole genome shotgun (WGS) entry which is preliminary data.</text>
</comment>
<dbReference type="Pfam" id="PF25808">
    <property type="entry name" value="TPR_LAA1_C"/>
    <property type="match status" value="1"/>
</dbReference>
<evidence type="ECO:0000313" key="5">
    <source>
        <dbReference type="EMBL" id="CAK6980083.1"/>
    </source>
</evidence>
<evidence type="ECO:0000256" key="2">
    <source>
        <dbReference type="ARBA" id="ARBA00022737"/>
    </source>
</evidence>
<dbReference type="GO" id="GO:0030139">
    <property type="term" value="C:endocytic vesicle"/>
    <property type="evidence" value="ECO:0007669"/>
    <property type="project" value="TreeGrafter"/>
</dbReference>
<dbReference type="GO" id="GO:0006897">
    <property type="term" value="P:endocytosis"/>
    <property type="evidence" value="ECO:0007669"/>
    <property type="project" value="TreeGrafter"/>
</dbReference>
<evidence type="ECO:0000259" key="4">
    <source>
        <dbReference type="Pfam" id="PF25808"/>
    </source>
</evidence>
<feature type="compositionally biased region" description="Basic and acidic residues" evidence="3">
    <location>
        <begin position="503"/>
        <end position="517"/>
    </location>
</feature>
<feature type="region of interest" description="Disordered" evidence="3">
    <location>
        <begin position="832"/>
        <end position="856"/>
    </location>
</feature>
<dbReference type="Pfam" id="PF20210">
    <property type="entry name" value="Laa1_Sip1_HTR5"/>
    <property type="match status" value="1"/>
</dbReference>
<comment type="similarity">
    <text evidence="1">Belongs to the HEATR5 family.</text>
</comment>
<feature type="compositionally biased region" description="Polar residues" evidence="3">
    <location>
        <begin position="832"/>
        <end position="846"/>
    </location>
</feature>
<dbReference type="FunFam" id="1.25.10.10:FF:000262">
    <property type="entry name" value="HEAT repeat-containing protein 5B"/>
    <property type="match status" value="1"/>
</dbReference>
<dbReference type="GO" id="GO:0005829">
    <property type="term" value="C:cytosol"/>
    <property type="evidence" value="ECO:0007669"/>
    <property type="project" value="GOC"/>
</dbReference>
<dbReference type="GO" id="GO:0016020">
    <property type="term" value="C:membrane"/>
    <property type="evidence" value="ECO:0007669"/>
    <property type="project" value="TreeGrafter"/>
</dbReference>
<dbReference type="SUPFAM" id="SSF48371">
    <property type="entry name" value="ARM repeat"/>
    <property type="match status" value="2"/>
</dbReference>
<dbReference type="Proteomes" id="UP001314229">
    <property type="component" value="Unassembled WGS sequence"/>
</dbReference>
<feature type="compositionally biased region" description="Low complexity" evidence="3">
    <location>
        <begin position="1332"/>
        <end position="1353"/>
    </location>
</feature>
<feature type="region of interest" description="Disordered" evidence="3">
    <location>
        <begin position="955"/>
        <end position="979"/>
    </location>
</feature>
<dbReference type="InterPro" id="IPR046837">
    <property type="entry name" value="Laa1/Sip1/HEATR5-like_HEAT"/>
</dbReference>
<dbReference type="EMBL" id="CAWUFR010000642">
    <property type="protein sequence ID" value="CAK6980083.1"/>
    <property type="molecule type" value="Genomic_DNA"/>
</dbReference>
<dbReference type="Gene3D" id="1.25.10.10">
    <property type="entry name" value="Leucine-rich Repeat Variant"/>
    <property type="match status" value="1"/>
</dbReference>
<protein>
    <submittedName>
        <fullName evidence="5">HEAT repeat-containing protein 5A isoform X4</fullName>
    </submittedName>
</protein>
<name>A0AAV1Q953_SCOSC</name>
<dbReference type="GO" id="GO:0008104">
    <property type="term" value="P:intracellular protein localization"/>
    <property type="evidence" value="ECO:0007669"/>
    <property type="project" value="TreeGrafter"/>
</dbReference>
<accession>A0AAV1Q953</accession>
<reference evidence="5 6" key="1">
    <citation type="submission" date="2024-01" db="EMBL/GenBank/DDBJ databases">
        <authorList>
            <person name="Alioto T."/>
            <person name="Alioto T."/>
            <person name="Gomez Garrido J."/>
        </authorList>
    </citation>
    <scope>NUCLEOTIDE SEQUENCE [LARGE SCALE GENOMIC DNA]</scope>
</reference>
<dbReference type="GO" id="GO:0005794">
    <property type="term" value="C:Golgi apparatus"/>
    <property type="evidence" value="ECO:0007669"/>
    <property type="project" value="TreeGrafter"/>
</dbReference>
<evidence type="ECO:0000313" key="6">
    <source>
        <dbReference type="Proteomes" id="UP001314229"/>
    </source>
</evidence>
<organism evidence="5 6">
    <name type="scientific">Scomber scombrus</name>
    <name type="common">Atlantic mackerel</name>
    <name type="synonym">Scomber vernalis</name>
    <dbReference type="NCBI Taxonomy" id="13677"/>
    <lineage>
        <taxon>Eukaryota</taxon>
        <taxon>Metazoa</taxon>
        <taxon>Chordata</taxon>
        <taxon>Craniata</taxon>
        <taxon>Vertebrata</taxon>
        <taxon>Euteleostomi</taxon>
        <taxon>Actinopterygii</taxon>
        <taxon>Neopterygii</taxon>
        <taxon>Teleostei</taxon>
        <taxon>Neoteleostei</taxon>
        <taxon>Acanthomorphata</taxon>
        <taxon>Pelagiaria</taxon>
        <taxon>Scombriformes</taxon>
        <taxon>Scombridae</taxon>
        <taxon>Scomber</taxon>
    </lineage>
</organism>
<dbReference type="PANTHER" id="PTHR21663">
    <property type="entry name" value="HYPOTHETICAL HEAT DOMAIN-CONTAINING"/>
    <property type="match status" value="1"/>
</dbReference>
<evidence type="ECO:0000256" key="3">
    <source>
        <dbReference type="SAM" id="MobiDB-lite"/>
    </source>
</evidence>
<dbReference type="PANTHER" id="PTHR21663:SF1">
    <property type="entry name" value="HEAT REPEAT-CONTAINING PROTEIN 5A"/>
    <property type="match status" value="1"/>
</dbReference>
<gene>
    <name evidence="5" type="ORF">FSCOSCO3_A024271</name>
</gene>
<sequence length="1361" mass="146241">MNQLVSDLSGQDNLNQACSELTLLPAFCHHDDLQLVGPALHDTDQRYIEEQLHGSSVGGGSLDNDPFSLCERTEEAPAPLPPPVALTAAAVQLFGALFPHIISAQRVRILEQFVETVNQLKGQRQQTVQTHICAALCSLLKQQGSVRGSLGPDEMRPPVLSLLSGALESISPLLRCLAAEGLARLVQLVGDAGFTVSVSLLCFDRLKTARDAASRSGYTLALGALHRYTGGISSPQHLSTCLGVLFTLSQDSTSPEVQTWSLHSLSLVVDLSGGLYRSHAEPSFTLVLRLLLSASPTHPEVHHSLGRCLHALITCLGPDLQGDGAALSALRSSCLVGCEVMRDGPDCLVQARAISCLQQLHMFSPPHVNLAGLVPALCANLCSSYLCLRRAVVACLRQLVQREALEVSEHAVTLVKELPRRDNTQLDVTIKEVGLEGALFTLLDRECDSSLRRDIQETLVHMMTSSATSGKLGHWLKLCKDVLSASTDCLGPVELSQDEEDGDSSRDDDSSVFKARSESGGPFTALRWSTRRFAMECVCRIIAQCETADPAHFDMVLAQERRLHESTDFLVLHLGELVRMAFMAATDHSEQLRLAGLQTLLLIIRRFSDIPEPEFPGHLILEQYQANVGAALRPAFSADAPPDVTSKACQVCSAWIASGVVSDLRDLRRVHQLLASSLAKVQAGRETSSHLYNEATATMETLAVLKAWAEVYIVAVQRSRQTESTDRTADLSVSSLANDSSGSESGEAGLLTLVQSDLSTLSRLWLAALQDYALLTLPQEYAAQLPDTGGSFYTAETVNQARAHYSSSWALILHATSLWLHSSGFVMSDDAPSNLSRPATPTTMGHTGSGGGAKSPEDVNTDRLHLILGISVEFLCSPHSEDQMENITSCLRALQALLDVSWPRAKIGNDQALSVELLSVLHRLMVTRESASVQIAVLDLLQQIVSAAQEHVREKRHSAEVDDGAAEKETQPEFGEGRDTGGLIPGRSLVFGALELCLCVLVRKIPQLSPKLAGTSPTGPGGSVWTLTDSDCHLVASAVCVLSELPSVCSPEGSVSILPTVLYLLLGVLRELVHQPSTHTVCNSSCVSAGVCVVVQAALQALKVLLTSPMSRQEKSRGAWTLLLRSGLNTLLGLWDAGDGAAVDQISLLTALTVFLLSAGSDVCTVEPLHALSLQRFTVSMDAKDPLVVSRCFQLLTSVFQAQPAVAVPYIKGLGPPLVRFLQKVERSRPQTVEELQGVLEGVRAMEALVQAAEEAQRPQLMSVMLPLLISFLLDENALGSSPPVSRSLHEEALKELMRLGPQHSAVFRSLVSASPQLKSRLEAAVKGNQESLNAKASSANSASRSGAKSSPSITLKTNFL</sequence>
<dbReference type="InterPro" id="IPR016024">
    <property type="entry name" value="ARM-type_fold"/>
</dbReference>
<keyword evidence="6" id="KW-1185">Reference proteome</keyword>
<dbReference type="GO" id="GO:0042147">
    <property type="term" value="P:retrograde transport, endosome to Golgi"/>
    <property type="evidence" value="ECO:0007669"/>
    <property type="project" value="TreeGrafter"/>
</dbReference>
<dbReference type="Pfam" id="PF25468">
    <property type="entry name" value="HEAT_HEATR5A"/>
    <property type="match status" value="1"/>
</dbReference>
<feature type="region of interest" description="Disordered" evidence="3">
    <location>
        <begin position="1332"/>
        <end position="1361"/>
    </location>
</feature>
<evidence type="ECO:0000256" key="1">
    <source>
        <dbReference type="ARBA" id="ARBA00008304"/>
    </source>
</evidence>